<gene>
    <name evidence="7 10" type="primary">ispG</name>
    <name evidence="10" type="ORF">BN46_0377</name>
</gene>
<evidence type="ECO:0000313" key="11">
    <source>
        <dbReference type="Proteomes" id="UP000011016"/>
    </source>
</evidence>
<dbReference type="Gene3D" id="3.20.20.20">
    <property type="entry name" value="Dihydropteroate synthase-like"/>
    <property type="match status" value="1"/>
</dbReference>
<dbReference type="Pfam" id="PF26540">
    <property type="entry name" value="GcpE_C"/>
    <property type="match status" value="1"/>
</dbReference>
<dbReference type="PANTHER" id="PTHR30454:SF0">
    <property type="entry name" value="4-HYDROXY-3-METHYLBUT-2-EN-1-YL DIPHOSPHATE SYNTHASE (FERREDOXIN), CHLOROPLASTIC"/>
    <property type="match status" value="1"/>
</dbReference>
<dbReference type="UniPathway" id="UPA00056">
    <property type="reaction ID" value="UER00096"/>
</dbReference>
<dbReference type="GO" id="GO:0051539">
    <property type="term" value="F:4 iron, 4 sulfur cluster binding"/>
    <property type="evidence" value="ECO:0007669"/>
    <property type="project" value="UniProtKB-UniRule"/>
</dbReference>
<evidence type="ECO:0000313" key="10">
    <source>
        <dbReference type="EMBL" id="CCI83125.1"/>
    </source>
</evidence>
<dbReference type="InterPro" id="IPR045854">
    <property type="entry name" value="NO2/SO3_Rdtase_4Fe4S_sf"/>
</dbReference>
<dbReference type="PANTHER" id="PTHR30454">
    <property type="entry name" value="4-HYDROXY-3-METHYLBUT-2-EN-1-YL DIPHOSPHATE SYNTHASE"/>
    <property type="match status" value="1"/>
</dbReference>
<feature type="domain" description="IspG TIM-barrel" evidence="8">
    <location>
        <begin position="38"/>
        <end position="278"/>
    </location>
</feature>
<evidence type="ECO:0000256" key="1">
    <source>
        <dbReference type="ARBA" id="ARBA00022485"/>
    </source>
</evidence>
<organism evidence="10 11">
    <name type="scientific">Corynebacterium otitidis ATCC 51513</name>
    <dbReference type="NCBI Taxonomy" id="883169"/>
    <lineage>
        <taxon>Bacteria</taxon>
        <taxon>Bacillati</taxon>
        <taxon>Actinomycetota</taxon>
        <taxon>Actinomycetes</taxon>
        <taxon>Mycobacteriales</taxon>
        <taxon>Corynebacteriaceae</taxon>
        <taxon>Corynebacterium</taxon>
    </lineage>
</organism>
<sequence>MYWRRPSRLLKENATVSMPVGLGMPQGPPPTLAPRRKTRQLMVGDVGVGSDYPIPVQSMTTTKTHDINATLQQIAQLTASGCDIVRVACPKPVDAEALPIIAKKSPIPVIADIHFQPKYIFAAIDAGCAAVRVNPGNIREFDGRVKEVAQAAGAANVPIRIGINAGSLDKRMLEKYGKATPEALVESAVWEAGLFEEHGFGDIAISVKHNDPVVMVEAYRQLAAKTDYPLHLGVTEAGPAFQGTIKSAVAFGALLAEGIGDTIRVSLSADPVEEIKVGDQILQSLNLRPRGLEIVSCPSCGRAQVDVYSLAEEVTAGLEGLDVPLRVAVMGCVVNGPGEARDADLGVASGNGKGQIFVKGEVVKTVPEAKIVETLLDEANRIVEDMDPAELEAARQGGSGADVQITG</sequence>
<dbReference type="GO" id="GO:0046429">
    <property type="term" value="F:4-hydroxy-3-methylbut-2-en-1-yl diphosphate synthase activity (ferredoxin)"/>
    <property type="evidence" value="ECO:0007669"/>
    <property type="project" value="UniProtKB-UniRule"/>
</dbReference>
<evidence type="ECO:0000256" key="7">
    <source>
        <dbReference type="HAMAP-Rule" id="MF_00159"/>
    </source>
</evidence>
<evidence type="ECO:0000259" key="8">
    <source>
        <dbReference type="Pfam" id="PF04551"/>
    </source>
</evidence>
<evidence type="ECO:0000256" key="6">
    <source>
        <dbReference type="ARBA" id="ARBA00023229"/>
    </source>
</evidence>
<comment type="caution">
    <text evidence="10">The sequence shown here is derived from an EMBL/GenBank/DDBJ whole genome shotgun (WGS) entry which is preliminary data.</text>
</comment>
<dbReference type="EMBL" id="CAJZ01000049">
    <property type="protein sequence ID" value="CCI83125.1"/>
    <property type="molecule type" value="Genomic_DNA"/>
</dbReference>
<dbReference type="FunFam" id="3.20.20.20:FF:000001">
    <property type="entry name" value="4-hydroxy-3-methylbut-2-en-1-yl diphosphate synthase (flavodoxin)"/>
    <property type="match status" value="1"/>
</dbReference>
<dbReference type="GO" id="GO:0141197">
    <property type="term" value="F:4-hydroxy-3-methylbut-2-enyl-diphosphate synthase activity (flavodoxin)"/>
    <property type="evidence" value="ECO:0007669"/>
    <property type="project" value="UniProtKB-EC"/>
</dbReference>
<dbReference type="AlphaFoldDB" id="I7KIT4"/>
<dbReference type="NCBIfam" id="TIGR00612">
    <property type="entry name" value="ispG_gcpE"/>
    <property type="match status" value="1"/>
</dbReference>
<feature type="domain" description="IspG C-terminal" evidence="9">
    <location>
        <begin position="293"/>
        <end position="379"/>
    </location>
</feature>
<comment type="catalytic activity">
    <reaction evidence="7">
        <text>(2E)-4-hydroxy-3-methylbut-2-enyl diphosphate + oxidized [flavodoxin] + H2O + 2 H(+) = 2-C-methyl-D-erythritol 2,4-cyclic diphosphate + reduced [flavodoxin]</text>
        <dbReference type="Rhea" id="RHEA:43604"/>
        <dbReference type="Rhea" id="RHEA-COMP:10622"/>
        <dbReference type="Rhea" id="RHEA-COMP:10623"/>
        <dbReference type="ChEBI" id="CHEBI:15377"/>
        <dbReference type="ChEBI" id="CHEBI:15378"/>
        <dbReference type="ChEBI" id="CHEBI:57618"/>
        <dbReference type="ChEBI" id="CHEBI:58210"/>
        <dbReference type="ChEBI" id="CHEBI:58483"/>
        <dbReference type="ChEBI" id="CHEBI:128753"/>
        <dbReference type="EC" id="1.17.7.3"/>
    </reaction>
</comment>
<dbReference type="Gene3D" id="3.30.413.10">
    <property type="entry name" value="Sulfite Reductase Hemoprotein, domain 1"/>
    <property type="match status" value="1"/>
</dbReference>
<evidence type="ECO:0000256" key="5">
    <source>
        <dbReference type="ARBA" id="ARBA00023014"/>
    </source>
</evidence>
<feature type="binding site" evidence="7">
    <location>
        <position position="297"/>
    </location>
    <ligand>
        <name>[4Fe-4S] cluster</name>
        <dbReference type="ChEBI" id="CHEBI:49883"/>
    </ligand>
</feature>
<dbReference type="GO" id="GO:0016114">
    <property type="term" value="P:terpenoid biosynthetic process"/>
    <property type="evidence" value="ECO:0007669"/>
    <property type="project" value="InterPro"/>
</dbReference>
<dbReference type="EC" id="1.17.7.3" evidence="7"/>
<accession>I7KIT4</accession>
<evidence type="ECO:0000259" key="9">
    <source>
        <dbReference type="Pfam" id="PF26540"/>
    </source>
</evidence>
<dbReference type="InterPro" id="IPR016425">
    <property type="entry name" value="IspG_bac"/>
</dbReference>
<feature type="binding site" evidence="7">
    <location>
        <position position="300"/>
    </location>
    <ligand>
        <name>[4Fe-4S] cluster</name>
        <dbReference type="ChEBI" id="CHEBI:49883"/>
    </ligand>
</feature>
<dbReference type="HAMAP" id="MF_00159">
    <property type="entry name" value="IspG"/>
    <property type="match status" value="1"/>
</dbReference>
<dbReference type="InterPro" id="IPR004588">
    <property type="entry name" value="IspG_bac-typ"/>
</dbReference>
<dbReference type="InterPro" id="IPR058579">
    <property type="entry name" value="IspG_C"/>
</dbReference>
<evidence type="ECO:0000256" key="2">
    <source>
        <dbReference type="ARBA" id="ARBA00022723"/>
    </source>
</evidence>
<keyword evidence="2 7" id="KW-0479">Metal-binding</keyword>
<dbReference type="PIRSF" id="PIRSF004640">
    <property type="entry name" value="IspG"/>
    <property type="match status" value="1"/>
</dbReference>
<keyword evidence="4 7" id="KW-0408">Iron</keyword>
<comment type="function">
    <text evidence="7">Converts 2C-methyl-D-erythritol 2,4-cyclodiphosphate (ME-2,4cPP) into 1-hydroxy-2-methyl-2-(E)-butenyl 4-diphosphate.</text>
</comment>
<reference evidence="10 11" key="1">
    <citation type="journal article" date="2012" name="J. Bacteriol.">
        <title>Draft Genome Sequence of Turicella otitidis ATCC 51513, Isolated from Middle Ear Fluid from a Child with Otitis Media.</title>
        <authorList>
            <person name="Brinkrolf K."/>
            <person name="Schneider J."/>
            <person name="Knecht M."/>
            <person name="Ruckert C."/>
            <person name="Tauch A."/>
        </authorList>
    </citation>
    <scope>NUCLEOTIDE SEQUENCE [LARGE SCALE GENOMIC DNA]</scope>
    <source>
        <strain evidence="10 11">ATCC 51513</strain>
    </source>
</reference>
<evidence type="ECO:0000256" key="3">
    <source>
        <dbReference type="ARBA" id="ARBA00023002"/>
    </source>
</evidence>
<name>I7KIT4_9CORY</name>
<dbReference type="InterPro" id="IPR058578">
    <property type="entry name" value="IspG_TIM"/>
</dbReference>
<feature type="binding site" evidence="7">
    <location>
        <position position="332"/>
    </location>
    <ligand>
        <name>[4Fe-4S] cluster</name>
        <dbReference type="ChEBI" id="CHEBI:49883"/>
    </ligand>
</feature>
<dbReference type="GO" id="GO:0005506">
    <property type="term" value="F:iron ion binding"/>
    <property type="evidence" value="ECO:0007669"/>
    <property type="project" value="InterPro"/>
</dbReference>
<feature type="binding site" evidence="7">
    <location>
        <position position="339"/>
    </location>
    <ligand>
        <name>[4Fe-4S] cluster</name>
        <dbReference type="ChEBI" id="CHEBI:49883"/>
    </ligand>
</feature>
<keyword evidence="3 7" id="KW-0560">Oxidoreductase</keyword>
<keyword evidence="1 7" id="KW-0004">4Fe-4S</keyword>
<keyword evidence="6 7" id="KW-0414">Isoprene biosynthesis</keyword>
<dbReference type="InterPro" id="IPR011005">
    <property type="entry name" value="Dihydropteroate_synth-like_sf"/>
</dbReference>
<comment type="similarity">
    <text evidence="7">Belongs to the IspG family.</text>
</comment>
<dbReference type="Proteomes" id="UP000011016">
    <property type="component" value="Unassembled WGS sequence"/>
</dbReference>
<dbReference type="Pfam" id="PF04551">
    <property type="entry name" value="GcpE"/>
    <property type="match status" value="1"/>
</dbReference>
<comment type="cofactor">
    <cofactor evidence="7">
        <name>[4Fe-4S] cluster</name>
        <dbReference type="ChEBI" id="CHEBI:49883"/>
    </cofactor>
    <text evidence="7">Binds 1 [4Fe-4S] cluster.</text>
</comment>
<proteinExistence type="inferred from homology"/>
<comment type="pathway">
    <text evidence="7">Isoprenoid biosynthesis; isopentenyl diphosphate biosynthesis via DXP pathway; isopentenyl diphosphate from 1-deoxy-D-xylulose 5-phosphate: step 5/6.</text>
</comment>
<dbReference type="NCBIfam" id="NF001540">
    <property type="entry name" value="PRK00366.1"/>
    <property type="match status" value="1"/>
</dbReference>
<protein>
    <recommendedName>
        <fullName evidence="7">4-hydroxy-3-methylbut-2-en-1-yl diphosphate synthase (flavodoxin)</fullName>
        <ecNumber evidence="7">1.17.7.3</ecNumber>
    </recommendedName>
    <alternativeName>
        <fullName evidence="7">1-hydroxy-2-methyl-2-(E)-butenyl 4-diphosphate synthase</fullName>
    </alternativeName>
</protein>
<keyword evidence="5 7" id="KW-0411">Iron-sulfur</keyword>
<evidence type="ECO:0000256" key="4">
    <source>
        <dbReference type="ARBA" id="ARBA00023004"/>
    </source>
</evidence>
<dbReference type="SUPFAM" id="SSF51717">
    <property type="entry name" value="Dihydropteroate synthetase-like"/>
    <property type="match status" value="1"/>
</dbReference>
<dbReference type="SUPFAM" id="SSF56014">
    <property type="entry name" value="Nitrite and sulphite reductase 4Fe-4S domain-like"/>
    <property type="match status" value="1"/>
</dbReference>
<dbReference type="GO" id="GO:0019288">
    <property type="term" value="P:isopentenyl diphosphate biosynthetic process, methylerythritol 4-phosphate pathway"/>
    <property type="evidence" value="ECO:0007669"/>
    <property type="project" value="UniProtKB-UniRule"/>
</dbReference>